<dbReference type="GO" id="GO:0042777">
    <property type="term" value="P:proton motive force-driven plasma membrane ATP synthesis"/>
    <property type="evidence" value="ECO:0007669"/>
    <property type="project" value="UniProtKB-UniRule"/>
</dbReference>
<keyword evidence="6" id="KW-1185">Reference proteome</keyword>
<dbReference type="SUPFAM" id="SSF160527">
    <property type="entry name" value="V-type ATPase subunit E-like"/>
    <property type="match status" value="1"/>
</dbReference>
<dbReference type="AlphaFoldDB" id="A0A845QIB0"/>
<dbReference type="RefSeq" id="WP_160202172.1">
    <property type="nucleotide sequence ID" value="NZ_QXWK01000016.1"/>
</dbReference>
<keyword evidence="4" id="KW-0066">ATP synthesis</keyword>
<keyword evidence="2 4" id="KW-0813">Transport</keyword>
<dbReference type="Gene3D" id="3.30.2320.30">
    <property type="entry name" value="ATP synthase, E subunit, C-terminal"/>
    <property type="match status" value="1"/>
</dbReference>
<gene>
    <name evidence="4" type="primary">atpE</name>
    <name evidence="5" type="ORF">D0435_09535</name>
</gene>
<dbReference type="Pfam" id="PF01991">
    <property type="entry name" value="vATP-synt_E"/>
    <property type="match status" value="1"/>
</dbReference>
<accession>A0A845QIB0</accession>
<evidence type="ECO:0000313" key="6">
    <source>
        <dbReference type="Proteomes" id="UP000446866"/>
    </source>
</evidence>
<dbReference type="InterPro" id="IPR038495">
    <property type="entry name" value="ATPase_E_C"/>
</dbReference>
<dbReference type="GO" id="GO:0046961">
    <property type="term" value="F:proton-transporting ATPase activity, rotational mechanism"/>
    <property type="evidence" value="ECO:0007669"/>
    <property type="project" value="InterPro"/>
</dbReference>
<dbReference type="EMBL" id="QXWK01000016">
    <property type="protein sequence ID" value="NBH61892.1"/>
    <property type="molecule type" value="Genomic_DNA"/>
</dbReference>
<sequence>MSIEKITSKITADAREQALAIAEDAKTQCDEILANAEKEAAAILEDGEKRGQEEKEKRIQRKKAVADIDGRKLVLETKQKLIASCFEKAEEALHNMEEERYIAFLARVITSTEEASGEVILSAGDRAQIGDKLIAALKEKLPQGNFTLAEETRETGGGLFLKKGQVYLNCTISAFLEEAREQLIGQVAQQLFQ</sequence>
<reference evidence="5 6" key="1">
    <citation type="submission" date="2018-08" db="EMBL/GenBank/DDBJ databases">
        <title>Murine metabolic-syndrome-specific gut microbial biobank.</title>
        <authorList>
            <person name="Liu C."/>
        </authorList>
    </citation>
    <scope>NUCLEOTIDE SEQUENCE [LARGE SCALE GENOMIC DNA]</scope>
    <source>
        <strain evidence="5 6">28</strain>
    </source>
</reference>
<evidence type="ECO:0000256" key="2">
    <source>
        <dbReference type="ARBA" id="ARBA00022448"/>
    </source>
</evidence>
<keyword evidence="4" id="KW-0375">Hydrogen ion transport</keyword>
<protein>
    <recommendedName>
        <fullName evidence="4">V-type proton ATPase subunit E</fullName>
    </recommendedName>
    <alternativeName>
        <fullName evidence="4">V-ATPase subunit E</fullName>
    </alternativeName>
</protein>
<comment type="similarity">
    <text evidence="1 4">Belongs to the V-ATPase E subunit family.</text>
</comment>
<dbReference type="HAMAP" id="MF_00311">
    <property type="entry name" value="ATP_synth_E_arch"/>
    <property type="match status" value="1"/>
</dbReference>
<dbReference type="GO" id="GO:0046933">
    <property type="term" value="F:proton-transporting ATP synthase activity, rotational mechanism"/>
    <property type="evidence" value="ECO:0007669"/>
    <property type="project" value="UniProtKB-UniRule"/>
</dbReference>
<proteinExistence type="inferred from homology"/>
<dbReference type="InterPro" id="IPR002842">
    <property type="entry name" value="ATPase_V1_Esu"/>
</dbReference>
<dbReference type="Proteomes" id="UP000446866">
    <property type="component" value="Unassembled WGS sequence"/>
</dbReference>
<keyword evidence="3 4" id="KW-0406">Ion transport</keyword>
<evidence type="ECO:0000256" key="1">
    <source>
        <dbReference type="ARBA" id="ARBA00005901"/>
    </source>
</evidence>
<comment type="caution">
    <text evidence="5">The sequence shown here is derived from an EMBL/GenBank/DDBJ whole genome shotgun (WGS) entry which is preliminary data.</text>
</comment>
<comment type="function">
    <text evidence="4">Produces ATP from ADP in the presence of a proton gradient across the membrane.</text>
</comment>
<evidence type="ECO:0000256" key="4">
    <source>
        <dbReference type="HAMAP-Rule" id="MF_00311"/>
    </source>
</evidence>
<dbReference type="GO" id="GO:0005524">
    <property type="term" value="F:ATP binding"/>
    <property type="evidence" value="ECO:0007669"/>
    <property type="project" value="UniProtKB-UniRule"/>
</dbReference>
<evidence type="ECO:0000313" key="5">
    <source>
        <dbReference type="EMBL" id="NBH61892.1"/>
    </source>
</evidence>
<dbReference type="GO" id="GO:0033178">
    <property type="term" value="C:proton-transporting two-sector ATPase complex, catalytic domain"/>
    <property type="evidence" value="ECO:0007669"/>
    <property type="project" value="InterPro"/>
</dbReference>
<evidence type="ECO:0000256" key="3">
    <source>
        <dbReference type="ARBA" id="ARBA00023065"/>
    </source>
</evidence>
<name>A0A845QIB0_9FIRM</name>
<organism evidence="5 6">
    <name type="scientific">Anaerotruncus colihominis</name>
    <dbReference type="NCBI Taxonomy" id="169435"/>
    <lineage>
        <taxon>Bacteria</taxon>
        <taxon>Bacillati</taxon>
        <taxon>Bacillota</taxon>
        <taxon>Clostridia</taxon>
        <taxon>Eubacteriales</taxon>
        <taxon>Oscillospiraceae</taxon>
        <taxon>Anaerotruncus</taxon>
    </lineage>
</organism>